<feature type="region of interest" description="Disordered" evidence="2">
    <location>
        <begin position="50"/>
        <end position="79"/>
    </location>
</feature>
<dbReference type="Proteomes" id="UP001141552">
    <property type="component" value="Unassembled WGS sequence"/>
</dbReference>
<accession>A0A9Q0G582</accession>
<feature type="compositionally biased region" description="Basic and acidic residues" evidence="2">
    <location>
        <begin position="488"/>
        <end position="509"/>
    </location>
</feature>
<dbReference type="PANTHER" id="PTHR21531">
    <property type="entry name" value="LOW-TEMPERATURE VIABILITY PROTEIN LTV1-RELATED"/>
    <property type="match status" value="1"/>
</dbReference>
<feature type="compositionally biased region" description="Basic and acidic residues" evidence="2">
    <location>
        <begin position="467"/>
        <end position="481"/>
    </location>
</feature>
<gene>
    <name evidence="3" type="ORF">Tsubulata_039843</name>
</gene>
<feature type="compositionally biased region" description="Acidic residues" evidence="2">
    <location>
        <begin position="50"/>
        <end position="73"/>
    </location>
</feature>
<evidence type="ECO:0008006" key="5">
    <source>
        <dbReference type="Google" id="ProtNLM"/>
    </source>
</evidence>
<sequence length="542" mass="60061">MGKKKFIDKKKSATFQLLARDSSTPAYDETPGSDRVFVRVDNNPFSLDALAEDDSYDHDDPDSIFADAPDDAGDGAGFAHPAKYGGGGGFGGASTSETGRLPENVRKEILELGFPDDGYNYLTHLREIKNTGGGSAFFHNPKFRVNELPLDVKAYDASRVKVAEVKAEDKNDDSMYKVASKTVGVRVQKVVDPEVAALLDDSDLSRFGSDIEDLEEDFVIQANLPESGEMEDVDTATKFRFADDHEVIDEETGGFAASHPGDNGSVEKLGDSLMRGPDGFSNEEPRVRRPLDEQFDMLELQEYGDDDEDGETGGYFAEDNASLAEKLHFALKGRKMDHELDGKYEVPADLLHGNERTQSEELDSAAGVIRFCKEYVQKYENEGEEKVADVIFEEESSSDESANWDCETIVSTYSNLDNHPAKIGAPEAARKKKLAQTFSGALNSSSQFISLRGKEKLPVDFLPHRKNTTEKVKDESATKSEQHKRKPHGQESKEEKKERKAAVKEERREARRVKKEMKGLYQFEALRAQKAVAVAGPSSIRI</sequence>
<dbReference type="GO" id="GO:0000056">
    <property type="term" value="P:ribosomal small subunit export from nucleus"/>
    <property type="evidence" value="ECO:0007669"/>
    <property type="project" value="TreeGrafter"/>
</dbReference>
<dbReference type="GO" id="GO:0005634">
    <property type="term" value="C:nucleus"/>
    <property type="evidence" value="ECO:0007669"/>
    <property type="project" value="TreeGrafter"/>
</dbReference>
<evidence type="ECO:0000313" key="3">
    <source>
        <dbReference type="EMBL" id="KAJ4842407.1"/>
    </source>
</evidence>
<proteinExistence type="inferred from homology"/>
<reference evidence="3" key="2">
    <citation type="journal article" date="2023" name="Plants (Basel)">
        <title>Annotation of the Turnera subulata (Passifloraceae) Draft Genome Reveals the S-Locus Evolved after the Divergence of Turneroideae from Passifloroideae in a Stepwise Manner.</title>
        <authorList>
            <person name="Henning P.M."/>
            <person name="Roalson E.H."/>
            <person name="Mir W."/>
            <person name="McCubbin A.G."/>
            <person name="Shore J.S."/>
        </authorList>
    </citation>
    <scope>NUCLEOTIDE SEQUENCE</scope>
    <source>
        <strain evidence="3">F60SS</strain>
    </source>
</reference>
<dbReference type="GO" id="GO:0030688">
    <property type="term" value="C:preribosome, small subunit precursor"/>
    <property type="evidence" value="ECO:0007669"/>
    <property type="project" value="TreeGrafter"/>
</dbReference>
<dbReference type="EMBL" id="JAKUCV010002499">
    <property type="protein sequence ID" value="KAJ4842407.1"/>
    <property type="molecule type" value="Genomic_DNA"/>
</dbReference>
<organism evidence="3 4">
    <name type="scientific">Turnera subulata</name>
    <dbReference type="NCBI Taxonomy" id="218843"/>
    <lineage>
        <taxon>Eukaryota</taxon>
        <taxon>Viridiplantae</taxon>
        <taxon>Streptophyta</taxon>
        <taxon>Embryophyta</taxon>
        <taxon>Tracheophyta</taxon>
        <taxon>Spermatophyta</taxon>
        <taxon>Magnoliopsida</taxon>
        <taxon>eudicotyledons</taxon>
        <taxon>Gunneridae</taxon>
        <taxon>Pentapetalae</taxon>
        <taxon>rosids</taxon>
        <taxon>fabids</taxon>
        <taxon>Malpighiales</taxon>
        <taxon>Passifloraceae</taxon>
        <taxon>Turnera</taxon>
    </lineage>
</organism>
<dbReference type="GO" id="GO:0005829">
    <property type="term" value="C:cytosol"/>
    <property type="evidence" value="ECO:0007669"/>
    <property type="project" value="TreeGrafter"/>
</dbReference>
<dbReference type="OrthoDB" id="5852896at2759"/>
<protein>
    <recommendedName>
        <fullName evidence="5">Protein LTV1 homolog</fullName>
    </recommendedName>
</protein>
<name>A0A9Q0G582_9ROSI</name>
<comment type="caution">
    <text evidence="3">The sequence shown here is derived from an EMBL/GenBank/DDBJ whole genome shotgun (WGS) entry which is preliminary data.</text>
</comment>
<reference evidence="3" key="1">
    <citation type="submission" date="2022-02" db="EMBL/GenBank/DDBJ databases">
        <authorList>
            <person name="Henning P.M."/>
            <person name="McCubbin A.G."/>
            <person name="Shore J.S."/>
        </authorList>
    </citation>
    <scope>NUCLEOTIDE SEQUENCE</scope>
    <source>
        <strain evidence="3">F60SS</strain>
        <tissue evidence="3">Leaves</tissue>
    </source>
</reference>
<evidence type="ECO:0000313" key="4">
    <source>
        <dbReference type="Proteomes" id="UP001141552"/>
    </source>
</evidence>
<evidence type="ECO:0000256" key="1">
    <source>
        <dbReference type="ARBA" id="ARBA00009078"/>
    </source>
</evidence>
<comment type="similarity">
    <text evidence="1">Belongs to the LTV1 family.</text>
</comment>
<dbReference type="GO" id="GO:0042274">
    <property type="term" value="P:ribosomal small subunit biogenesis"/>
    <property type="evidence" value="ECO:0007669"/>
    <property type="project" value="InterPro"/>
</dbReference>
<dbReference type="InterPro" id="IPR007307">
    <property type="entry name" value="Ltv1"/>
</dbReference>
<feature type="region of interest" description="Disordered" evidence="2">
    <location>
        <begin position="460"/>
        <end position="514"/>
    </location>
</feature>
<dbReference type="PANTHER" id="PTHR21531:SF0">
    <property type="entry name" value="PROTEIN LTV1 HOMOLOG"/>
    <property type="match status" value="1"/>
</dbReference>
<evidence type="ECO:0000256" key="2">
    <source>
        <dbReference type="SAM" id="MobiDB-lite"/>
    </source>
</evidence>
<dbReference type="AlphaFoldDB" id="A0A9Q0G582"/>
<keyword evidence="4" id="KW-1185">Reference proteome</keyword>